<keyword evidence="2" id="KW-1185">Reference proteome</keyword>
<dbReference type="InterPro" id="IPR036390">
    <property type="entry name" value="WH_DNA-bd_sf"/>
</dbReference>
<comment type="caution">
    <text evidence="1">The sequence shown here is derived from an EMBL/GenBank/DDBJ whole genome shotgun (WGS) entry which is preliminary data.</text>
</comment>
<reference evidence="2" key="1">
    <citation type="journal article" date="2019" name="Int. J. Syst. Evol. Microbiol.">
        <title>The Global Catalogue of Microorganisms (GCM) 10K type strain sequencing project: providing services to taxonomists for standard genome sequencing and annotation.</title>
        <authorList>
            <consortium name="The Broad Institute Genomics Platform"/>
            <consortium name="The Broad Institute Genome Sequencing Center for Infectious Disease"/>
            <person name="Wu L."/>
            <person name="Ma J."/>
        </authorList>
    </citation>
    <scope>NUCLEOTIDE SEQUENCE [LARGE SCALE GENOMIC DNA]</scope>
    <source>
        <strain evidence="2">CCUG 71848</strain>
    </source>
</reference>
<dbReference type="SUPFAM" id="SSF46785">
    <property type="entry name" value="Winged helix' DNA-binding domain"/>
    <property type="match status" value="1"/>
</dbReference>
<protein>
    <submittedName>
        <fullName evidence="1">RrF2 family transcriptional regulator</fullName>
    </submittedName>
</protein>
<proteinExistence type="predicted"/>
<sequence length="141" mass="15673">MAFSIAFSQALEIAAYVGIKSDEERYDYLSIDKISEKLNIPVPSIKRISSLLKRTGILSSKTGIYGGLRLAKPASQITFYDILVATEGTNQLFKVHEDFDVTAFQDHNKVKNWLQESSKILNEAEDAMVAVLKKTSLDDVG</sequence>
<dbReference type="Proteomes" id="UP001597156">
    <property type="component" value="Unassembled WGS sequence"/>
</dbReference>
<evidence type="ECO:0000313" key="2">
    <source>
        <dbReference type="Proteomes" id="UP001597156"/>
    </source>
</evidence>
<evidence type="ECO:0000313" key="1">
    <source>
        <dbReference type="EMBL" id="MFD1125248.1"/>
    </source>
</evidence>
<dbReference type="InterPro" id="IPR036388">
    <property type="entry name" value="WH-like_DNA-bd_sf"/>
</dbReference>
<organism evidence="1 2">
    <name type="scientific">Lentilactobacillus raoultii</name>
    <dbReference type="NCBI Taxonomy" id="1987503"/>
    <lineage>
        <taxon>Bacteria</taxon>
        <taxon>Bacillati</taxon>
        <taxon>Bacillota</taxon>
        <taxon>Bacilli</taxon>
        <taxon>Lactobacillales</taxon>
        <taxon>Lactobacillaceae</taxon>
        <taxon>Lentilactobacillus</taxon>
    </lineage>
</organism>
<dbReference type="Pfam" id="PF02082">
    <property type="entry name" value="Rrf2"/>
    <property type="match status" value="1"/>
</dbReference>
<dbReference type="PROSITE" id="PS51197">
    <property type="entry name" value="HTH_RRF2_2"/>
    <property type="match status" value="1"/>
</dbReference>
<dbReference type="RefSeq" id="WP_121978166.1">
    <property type="nucleotide sequence ID" value="NZ_JBHTLH010000019.1"/>
</dbReference>
<accession>A0ABW3PLI7</accession>
<dbReference type="Gene3D" id="1.10.10.10">
    <property type="entry name" value="Winged helix-like DNA-binding domain superfamily/Winged helix DNA-binding domain"/>
    <property type="match status" value="1"/>
</dbReference>
<dbReference type="InterPro" id="IPR000944">
    <property type="entry name" value="Tscrpt_reg_Rrf2"/>
</dbReference>
<dbReference type="EMBL" id="JBHTLH010000019">
    <property type="protein sequence ID" value="MFD1125248.1"/>
    <property type="molecule type" value="Genomic_DNA"/>
</dbReference>
<name>A0ABW3PLI7_9LACO</name>
<dbReference type="PANTHER" id="PTHR33221">
    <property type="entry name" value="WINGED HELIX-TURN-HELIX TRANSCRIPTIONAL REGULATOR, RRF2 FAMILY"/>
    <property type="match status" value="1"/>
</dbReference>
<dbReference type="PANTHER" id="PTHR33221:SF15">
    <property type="entry name" value="HTH-TYPE TRANSCRIPTIONAL REGULATOR YWGB-RELATED"/>
    <property type="match status" value="1"/>
</dbReference>
<gene>
    <name evidence="1" type="ORF">ACFQ22_07760</name>
</gene>